<dbReference type="AlphaFoldDB" id="A0A940WT02"/>
<accession>A0A940WT02</accession>
<comment type="caution">
    <text evidence="2">The sequence shown here is derived from an EMBL/GenBank/DDBJ whole genome shotgun (WGS) entry which is preliminary data.</text>
</comment>
<dbReference type="CDD" id="cd19086">
    <property type="entry name" value="AKR_AKR11C1"/>
    <property type="match status" value="1"/>
</dbReference>
<evidence type="ECO:0000313" key="2">
    <source>
        <dbReference type="EMBL" id="MBP3949638.1"/>
    </source>
</evidence>
<keyword evidence="3" id="KW-1185">Reference proteome</keyword>
<dbReference type="EMBL" id="JAGKSQ010000001">
    <property type="protein sequence ID" value="MBP3949638.1"/>
    <property type="molecule type" value="Genomic_DNA"/>
</dbReference>
<reference evidence="2" key="1">
    <citation type="submission" date="2021-03" db="EMBL/GenBank/DDBJ databases">
        <title>Bacillus suaedae sp. nov., isolated from Suaeda aralocaspica.</title>
        <authorList>
            <person name="Lei R.F.R."/>
        </authorList>
    </citation>
    <scope>NUCLEOTIDE SEQUENCE</scope>
    <source>
        <strain evidence="2">YZJH907-2</strain>
    </source>
</reference>
<sequence>MNKRKLGHSDLYVSELGLGCMNIGQDRSTARQTIETALELGVNYLDTADLYDQGLNEEIIGEVIKNKRKDIILATKAGNRFEKGKEGWSWDPSKSHIKQAVKDSLQRLQTDYIDLYQLHGGTIDDPIDETIEAFEELKQEGLIRYYGLSSIRPNVIREYIERSSIVSVMMQYSLLDRRPEELFPLFEQKQISVVVRGALAKGLLTDKPLAPTSSYLTYSAEELAAVRHSLDNHTRSNNSIALHYCLSSEVVASVLAGASKAGQVRDNVQAILTEHLSEAERRQLQDITKQDLYQDHR</sequence>
<dbReference type="InterPro" id="IPR020471">
    <property type="entry name" value="AKR"/>
</dbReference>
<proteinExistence type="predicted"/>
<dbReference type="SUPFAM" id="SSF51430">
    <property type="entry name" value="NAD(P)-linked oxidoreductase"/>
    <property type="match status" value="1"/>
</dbReference>
<gene>
    <name evidence="2" type="ORF">J7W16_00735</name>
</gene>
<dbReference type="GO" id="GO:0016491">
    <property type="term" value="F:oxidoreductase activity"/>
    <property type="evidence" value="ECO:0007669"/>
    <property type="project" value="InterPro"/>
</dbReference>
<dbReference type="Gene3D" id="3.20.20.100">
    <property type="entry name" value="NADP-dependent oxidoreductase domain"/>
    <property type="match status" value="1"/>
</dbReference>
<evidence type="ECO:0000313" key="3">
    <source>
        <dbReference type="Proteomes" id="UP000678228"/>
    </source>
</evidence>
<dbReference type="InterPro" id="IPR036812">
    <property type="entry name" value="NAD(P)_OxRdtase_dom_sf"/>
</dbReference>
<dbReference type="PRINTS" id="PR00069">
    <property type="entry name" value="ALDKETRDTASE"/>
</dbReference>
<organism evidence="2 3">
    <name type="scientific">Halalkalibacter suaedae</name>
    <dbReference type="NCBI Taxonomy" id="2822140"/>
    <lineage>
        <taxon>Bacteria</taxon>
        <taxon>Bacillati</taxon>
        <taxon>Bacillota</taxon>
        <taxon>Bacilli</taxon>
        <taxon>Bacillales</taxon>
        <taxon>Bacillaceae</taxon>
        <taxon>Halalkalibacter</taxon>
    </lineage>
</organism>
<dbReference type="PANTHER" id="PTHR43312:SF1">
    <property type="entry name" value="NADP-DEPENDENT OXIDOREDUCTASE DOMAIN-CONTAINING PROTEIN"/>
    <property type="match status" value="1"/>
</dbReference>
<dbReference type="InterPro" id="IPR023210">
    <property type="entry name" value="NADP_OxRdtase_dom"/>
</dbReference>
<evidence type="ECO:0000259" key="1">
    <source>
        <dbReference type="Pfam" id="PF00248"/>
    </source>
</evidence>
<dbReference type="PANTHER" id="PTHR43312">
    <property type="entry name" value="D-THREO-ALDOSE 1-DEHYDROGENASE"/>
    <property type="match status" value="1"/>
</dbReference>
<name>A0A940WT02_9BACI</name>
<protein>
    <submittedName>
        <fullName evidence="2">Aldo/keto reductase</fullName>
    </submittedName>
</protein>
<dbReference type="InterPro" id="IPR053135">
    <property type="entry name" value="AKR2_Oxidoreductase"/>
</dbReference>
<dbReference type="Proteomes" id="UP000678228">
    <property type="component" value="Unassembled WGS sequence"/>
</dbReference>
<feature type="domain" description="NADP-dependent oxidoreductase" evidence="1">
    <location>
        <begin position="15"/>
        <end position="287"/>
    </location>
</feature>
<dbReference type="RefSeq" id="WP_210595019.1">
    <property type="nucleotide sequence ID" value="NZ_JAGKSQ010000001.1"/>
</dbReference>
<dbReference type="Pfam" id="PF00248">
    <property type="entry name" value="Aldo_ket_red"/>
    <property type="match status" value="1"/>
</dbReference>